<name>A0A5B7E3K4_PORTR</name>
<evidence type="ECO:0000313" key="2">
    <source>
        <dbReference type="Proteomes" id="UP000324222"/>
    </source>
</evidence>
<proteinExistence type="predicted"/>
<comment type="caution">
    <text evidence="1">The sequence shown here is derived from an EMBL/GenBank/DDBJ whole genome shotgun (WGS) entry which is preliminary data.</text>
</comment>
<accession>A0A5B7E3K4</accession>
<dbReference type="AlphaFoldDB" id="A0A5B7E3K4"/>
<protein>
    <submittedName>
        <fullName evidence="1">Uncharacterized protein</fullName>
    </submittedName>
</protein>
<organism evidence="1 2">
    <name type="scientific">Portunus trituberculatus</name>
    <name type="common">Swimming crab</name>
    <name type="synonym">Neptunus trituberculatus</name>
    <dbReference type="NCBI Taxonomy" id="210409"/>
    <lineage>
        <taxon>Eukaryota</taxon>
        <taxon>Metazoa</taxon>
        <taxon>Ecdysozoa</taxon>
        <taxon>Arthropoda</taxon>
        <taxon>Crustacea</taxon>
        <taxon>Multicrustacea</taxon>
        <taxon>Malacostraca</taxon>
        <taxon>Eumalacostraca</taxon>
        <taxon>Eucarida</taxon>
        <taxon>Decapoda</taxon>
        <taxon>Pleocyemata</taxon>
        <taxon>Brachyura</taxon>
        <taxon>Eubrachyura</taxon>
        <taxon>Portunoidea</taxon>
        <taxon>Portunidae</taxon>
        <taxon>Portuninae</taxon>
        <taxon>Portunus</taxon>
    </lineage>
</organism>
<evidence type="ECO:0000313" key="1">
    <source>
        <dbReference type="EMBL" id="MPC27736.1"/>
    </source>
</evidence>
<dbReference type="EMBL" id="VSRR010001795">
    <property type="protein sequence ID" value="MPC27736.1"/>
    <property type="molecule type" value="Genomic_DNA"/>
</dbReference>
<dbReference type="Proteomes" id="UP000324222">
    <property type="component" value="Unassembled WGS sequence"/>
</dbReference>
<keyword evidence="2" id="KW-1185">Reference proteome</keyword>
<gene>
    <name evidence="1" type="ORF">E2C01_020915</name>
</gene>
<sequence>MLLSHRREEKEEYKGIQRKEQTATALLGVTKLSICLCYHYRFYELEAERHQGSRKENKRA</sequence>
<reference evidence="1 2" key="1">
    <citation type="submission" date="2019-05" db="EMBL/GenBank/DDBJ databases">
        <title>Another draft genome of Portunus trituberculatus and its Hox gene families provides insights of decapod evolution.</title>
        <authorList>
            <person name="Jeong J.-H."/>
            <person name="Song I."/>
            <person name="Kim S."/>
            <person name="Choi T."/>
            <person name="Kim D."/>
            <person name="Ryu S."/>
            <person name="Kim W."/>
        </authorList>
    </citation>
    <scope>NUCLEOTIDE SEQUENCE [LARGE SCALE GENOMIC DNA]</scope>
    <source>
        <tissue evidence="1">Muscle</tissue>
    </source>
</reference>